<comment type="caution">
    <text evidence="7">The sequence shown here is derived from an EMBL/GenBank/DDBJ whole genome shotgun (WGS) entry which is preliminary data.</text>
</comment>
<evidence type="ECO:0000256" key="4">
    <source>
        <dbReference type="ARBA" id="ARBA00023136"/>
    </source>
</evidence>
<keyword evidence="2 5" id="KW-0812">Transmembrane</keyword>
<name>A0ABN3FY76_9ACTN</name>
<feature type="domain" description="DUF202" evidence="6">
    <location>
        <begin position="14"/>
        <end position="76"/>
    </location>
</feature>
<feature type="transmembrane region" description="Helical" evidence="5">
    <location>
        <begin position="25"/>
        <end position="45"/>
    </location>
</feature>
<reference evidence="7 8" key="1">
    <citation type="journal article" date="2019" name="Int. J. Syst. Evol. Microbiol.">
        <title>The Global Catalogue of Microorganisms (GCM) 10K type strain sequencing project: providing services to taxonomists for standard genome sequencing and annotation.</title>
        <authorList>
            <consortium name="The Broad Institute Genomics Platform"/>
            <consortium name="The Broad Institute Genome Sequencing Center for Infectious Disease"/>
            <person name="Wu L."/>
            <person name="Ma J."/>
        </authorList>
    </citation>
    <scope>NUCLEOTIDE SEQUENCE [LARGE SCALE GENOMIC DNA]</scope>
    <source>
        <strain evidence="7 8">JCM 3272</strain>
    </source>
</reference>
<organism evidence="7 8">
    <name type="scientific">Dactylosporangium salmoneum</name>
    <dbReference type="NCBI Taxonomy" id="53361"/>
    <lineage>
        <taxon>Bacteria</taxon>
        <taxon>Bacillati</taxon>
        <taxon>Actinomycetota</taxon>
        <taxon>Actinomycetes</taxon>
        <taxon>Micromonosporales</taxon>
        <taxon>Micromonosporaceae</taxon>
        <taxon>Dactylosporangium</taxon>
    </lineage>
</organism>
<keyword evidence="3 5" id="KW-1133">Transmembrane helix</keyword>
<keyword evidence="8" id="KW-1185">Reference proteome</keyword>
<evidence type="ECO:0000256" key="2">
    <source>
        <dbReference type="ARBA" id="ARBA00022692"/>
    </source>
</evidence>
<evidence type="ECO:0000313" key="8">
    <source>
        <dbReference type="Proteomes" id="UP001501444"/>
    </source>
</evidence>
<dbReference type="Pfam" id="PF02656">
    <property type="entry name" value="DUF202"/>
    <property type="match status" value="1"/>
</dbReference>
<proteinExistence type="predicted"/>
<dbReference type="RefSeq" id="WP_344612304.1">
    <property type="nucleotide sequence ID" value="NZ_BAAARV010000019.1"/>
</dbReference>
<dbReference type="Proteomes" id="UP001501444">
    <property type="component" value="Unassembled WGS sequence"/>
</dbReference>
<evidence type="ECO:0000256" key="1">
    <source>
        <dbReference type="ARBA" id="ARBA00004127"/>
    </source>
</evidence>
<evidence type="ECO:0000259" key="6">
    <source>
        <dbReference type="Pfam" id="PF02656"/>
    </source>
</evidence>
<protein>
    <recommendedName>
        <fullName evidence="6">DUF202 domain-containing protein</fullName>
    </recommendedName>
</protein>
<evidence type="ECO:0000313" key="7">
    <source>
        <dbReference type="EMBL" id="GAA2340257.1"/>
    </source>
</evidence>
<keyword evidence="4 5" id="KW-0472">Membrane</keyword>
<evidence type="ECO:0000256" key="5">
    <source>
        <dbReference type="SAM" id="Phobius"/>
    </source>
</evidence>
<evidence type="ECO:0000256" key="3">
    <source>
        <dbReference type="ARBA" id="ARBA00022989"/>
    </source>
</evidence>
<gene>
    <name evidence="7" type="ORF">GCM10010170_023050</name>
</gene>
<accession>A0ABN3FY76</accession>
<sequence>MSTRADRRPGTVRDPGLQAERTTLAWSRTALALAGASLLAALALAAGAGPAGAVLAVAVGLAALVAVVAAHRRYRRWTAAGRADRPGVSNLALACVAGLLGAAALAACLTANL</sequence>
<dbReference type="InterPro" id="IPR003807">
    <property type="entry name" value="DUF202"/>
</dbReference>
<comment type="subcellular location">
    <subcellularLocation>
        <location evidence="1">Endomembrane system</location>
        <topology evidence="1">Multi-pass membrane protein</topology>
    </subcellularLocation>
</comment>
<feature type="transmembrane region" description="Helical" evidence="5">
    <location>
        <begin position="51"/>
        <end position="70"/>
    </location>
</feature>
<dbReference type="EMBL" id="BAAARV010000019">
    <property type="protein sequence ID" value="GAA2340257.1"/>
    <property type="molecule type" value="Genomic_DNA"/>
</dbReference>
<feature type="transmembrane region" description="Helical" evidence="5">
    <location>
        <begin position="91"/>
        <end position="112"/>
    </location>
</feature>